<dbReference type="Proteomes" id="UP000315540">
    <property type="component" value="Unassembled WGS sequence"/>
</dbReference>
<sequence length="205" mass="24886">MRKIVLFITALLTLGTAKQAIANDKQIKKEIITKRHPKQVQPIVFLQKGIKFFIYPDGSIDYRVPKKHQNRHWRNIPYPTPGEYRHNNRRNSFITYDYYGRLKRVGNIYINYDRYHRASRIGNVIIRYNRRGLVRQIGGLTIYYNRYNQVRYTEGHIYHNGCGYCDISNCNIDHPPYYRQHSKHQNHYKYQNRKRKKRYDDDDDD</sequence>
<feature type="compositionally biased region" description="Basic residues" evidence="1">
    <location>
        <begin position="181"/>
        <end position="197"/>
    </location>
</feature>
<evidence type="ECO:0000256" key="2">
    <source>
        <dbReference type="SAM" id="SignalP"/>
    </source>
</evidence>
<keyword evidence="4" id="KW-1185">Reference proteome</keyword>
<protein>
    <submittedName>
        <fullName evidence="3">Uncharacterized protein</fullName>
    </submittedName>
</protein>
<dbReference type="AlphaFoldDB" id="A0A504JPI8"/>
<organism evidence="3 4">
    <name type="scientific">Aquimarina algicola</name>
    <dbReference type="NCBI Taxonomy" id="2589995"/>
    <lineage>
        <taxon>Bacteria</taxon>
        <taxon>Pseudomonadati</taxon>
        <taxon>Bacteroidota</taxon>
        <taxon>Flavobacteriia</taxon>
        <taxon>Flavobacteriales</taxon>
        <taxon>Flavobacteriaceae</taxon>
        <taxon>Aquimarina</taxon>
    </lineage>
</organism>
<dbReference type="EMBL" id="VFWZ01000001">
    <property type="protein sequence ID" value="TPN88661.1"/>
    <property type="molecule type" value="Genomic_DNA"/>
</dbReference>
<reference evidence="3 4" key="1">
    <citation type="submission" date="2019-06" db="EMBL/GenBank/DDBJ databases">
        <authorList>
            <person name="Meng X."/>
        </authorList>
    </citation>
    <scope>NUCLEOTIDE SEQUENCE [LARGE SCALE GENOMIC DNA]</scope>
    <source>
        <strain evidence="3 4">M625</strain>
    </source>
</reference>
<name>A0A504JPI8_9FLAO</name>
<accession>A0A504JPI8</accession>
<evidence type="ECO:0000313" key="4">
    <source>
        <dbReference type="Proteomes" id="UP000315540"/>
    </source>
</evidence>
<evidence type="ECO:0000313" key="3">
    <source>
        <dbReference type="EMBL" id="TPN88661.1"/>
    </source>
</evidence>
<feature type="signal peptide" evidence="2">
    <location>
        <begin position="1"/>
        <end position="22"/>
    </location>
</feature>
<dbReference type="RefSeq" id="WP_140588358.1">
    <property type="nucleotide sequence ID" value="NZ_VFWZ01000001.1"/>
</dbReference>
<proteinExistence type="predicted"/>
<feature type="region of interest" description="Disordered" evidence="1">
    <location>
        <begin position="181"/>
        <end position="205"/>
    </location>
</feature>
<comment type="caution">
    <text evidence="3">The sequence shown here is derived from an EMBL/GenBank/DDBJ whole genome shotgun (WGS) entry which is preliminary data.</text>
</comment>
<dbReference type="OrthoDB" id="750023at2"/>
<gene>
    <name evidence="3" type="ORF">FHK87_00165</name>
</gene>
<evidence type="ECO:0000256" key="1">
    <source>
        <dbReference type="SAM" id="MobiDB-lite"/>
    </source>
</evidence>
<keyword evidence="2" id="KW-0732">Signal</keyword>
<feature type="chain" id="PRO_5021259581" evidence="2">
    <location>
        <begin position="23"/>
        <end position="205"/>
    </location>
</feature>